<keyword evidence="2" id="KW-1185">Reference proteome</keyword>
<organism evidence="1 2">
    <name type="scientific">Racocetra persica</name>
    <dbReference type="NCBI Taxonomy" id="160502"/>
    <lineage>
        <taxon>Eukaryota</taxon>
        <taxon>Fungi</taxon>
        <taxon>Fungi incertae sedis</taxon>
        <taxon>Mucoromycota</taxon>
        <taxon>Glomeromycotina</taxon>
        <taxon>Glomeromycetes</taxon>
        <taxon>Diversisporales</taxon>
        <taxon>Gigasporaceae</taxon>
        <taxon>Racocetra</taxon>
    </lineage>
</organism>
<reference evidence="1" key="1">
    <citation type="submission" date="2021-06" db="EMBL/GenBank/DDBJ databases">
        <authorList>
            <person name="Kallberg Y."/>
            <person name="Tangrot J."/>
            <person name="Rosling A."/>
        </authorList>
    </citation>
    <scope>NUCLEOTIDE SEQUENCE</scope>
    <source>
        <strain evidence="1">MA461A</strain>
    </source>
</reference>
<proteinExistence type="predicted"/>
<comment type="caution">
    <text evidence="1">The sequence shown here is derived from an EMBL/GenBank/DDBJ whole genome shotgun (WGS) entry which is preliminary data.</text>
</comment>
<protein>
    <submittedName>
        <fullName evidence="1">7819_t:CDS:1</fullName>
    </submittedName>
</protein>
<dbReference type="EMBL" id="CAJVQC010010853">
    <property type="protein sequence ID" value="CAG8621359.1"/>
    <property type="molecule type" value="Genomic_DNA"/>
</dbReference>
<accession>A0ACA9N0G2</accession>
<gene>
    <name evidence="1" type="ORF">RPERSI_LOCUS6728</name>
</gene>
<dbReference type="Proteomes" id="UP000789920">
    <property type="component" value="Unassembled WGS sequence"/>
</dbReference>
<evidence type="ECO:0000313" key="1">
    <source>
        <dbReference type="EMBL" id="CAG8621359.1"/>
    </source>
</evidence>
<evidence type="ECO:0000313" key="2">
    <source>
        <dbReference type="Proteomes" id="UP000789920"/>
    </source>
</evidence>
<sequence>IRQKMDIDSLFNVKDKIVLVTGGSRGIGLMISKGFIVNGATVYISSRSVNACDQIAKELNAKGPGKAISLPADLQQLDECKRIIDEIEKREGKLHVLINNAGATWGAPFDQYPEEGFEKVINLNLKRVFSLTQAALPLLEKASTQDDPARVINIGSVDGIRVPAIETYAYSASKAALHHLTNVLAGNLSQRNITFNTIAPGPFDTKMMAATLKKHSKGFKDIIPLGRIGSPEDIAGTCIYLCSRAGVYTNGANIPVDGGYLCNKPKL</sequence>
<feature type="non-terminal residue" evidence="1">
    <location>
        <position position="1"/>
    </location>
</feature>
<name>A0ACA9N0G2_9GLOM</name>